<evidence type="ECO:0000313" key="2">
    <source>
        <dbReference type="Proteomes" id="UP001176941"/>
    </source>
</evidence>
<name>A0ABN8Y0I0_RANTA</name>
<proteinExistence type="predicted"/>
<keyword evidence="2" id="KW-1185">Reference proteome</keyword>
<gene>
    <name evidence="1" type="ORF">MRATA1EN1_LOCUS3422</name>
</gene>
<dbReference type="Proteomes" id="UP001176941">
    <property type="component" value="Chromosome 11"/>
</dbReference>
<protein>
    <submittedName>
        <fullName evidence="1">Uncharacterized protein</fullName>
    </submittedName>
</protein>
<sequence>MEVCASVLARACKSAAGEVVAANGGAAGSPGPSARESCIDVAGGSAPPVERSGAGRKPQWVRGSVGPWNLGFLKKRNE</sequence>
<organism evidence="1 2">
    <name type="scientific">Rangifer tarandus platyrhynchus</name>
    <name type="common">Svalbard reindeer</name>
    <dbReference type="NCBI Taxonomy" id="3082113"/>
    <lineage>
        <taxon>Eukaryota</taxon>
        <taxon>Metazoa</taxon>
        <taxon>Chordata</taxon>
        <taxon>Craniata</taxon>
        <taxon>Vertebrata</taxon>
        <taxon>Euteleostomi</taxon>
        <taxon>Mammalia</taxon>
        <taxon>Eutheria</taxon>
        <taxon>Laurasiatheria</taxon>
        <taxon>Artiodactyla</taxon>
        <taxon>Ruminantia</taxon>
        <taxon>Pecora</taxon>
        <taxon>Cervidae</taxon>
        <taxon>Odocoileinae</taxon>
        <taxon>Rangifer</taxon>
    </lineage>
</organism>
<dbReference type="EMBL" id="OX459947">
    <property type="protein sequence ID" value="CAI9154460.1"/>
    <property type="molecule type" value="Genomic_DNA"/>
</dbReference>
<reference evidence="1" key="1">
    <citation type="submission" date="2023-04" db="EMBL/GenBank/DDBJ databases">
        <authorList>
            <consortium name="ELIXIR-Norway"/>
        </authorList>
    </citation>
    <scope>NUCLEOTIDE SEQUENCE [LARGE SCALE GENOMIC DNA]</scope>
</reference>
<evidence type="ECO:0000313" key="1">
    <source>
        <dbReference type="EMBL" id="CAI9154460.1"/>
    </source>
</evidence>
<accession>A0ABN8Y0I0</accession>